<gene>
    <name evidence="2" type="ORF">BD311DRAFT_352396</name>
</gene>
<dbReference type="EMBL" id="ML143389">
    <property type="protein sequence ID" value="TBU34364.1"/>
    <property type="molecule type" value="Genomic_DNA"/>
</dbReference>
<evidence type="ECO:0000313" key="2">
    <source>
        <dbReference type="EMBL" id="TBU34364.1"/>
    </source>
</evidence>
<protein>
    <submittedName>
        <fullName evidence="2">Uncharacterized protein</fullName>
    </submittedName>
</protein>
<keyword evidence="1" id="KW-0472">Membrane</keyword>
<evidence type="ECO:0000256" key="1">
    <source>
        <dbReference type="SAM" id="Phobius"/>
    </source>
</evidence>
<keyword evidence="1" id="KW-1133">Transmembrane helix</keyword>
<sequence length="179" mass="20629">MASSILNLCHYISAPVACSRISIASHRISSPSLRQSALPGRPPHAFRPPGVVQQTYRRVREDQRRTSIFIHLPPGPHCRDDFQWVRPGASICLPFSWLAIVPFMCLGFWDFGRVYYLFSYRTVAWRPCYFLASAICPICLASRSPLSRLRCWHVFLFFPPSFQHDSFRIVTSIFWHVAA</sequence>
<keyword evidence="1" id="KW-0812">Transmembrane</keyword>
<feature type="transmembrane region" description="Helical" evidence="1">
    <location>
        <begin position="91"/>
        <end position="111"/>
    </location>
</feature>
<organism evidence="2">
    <name type="scientific">Dichomitus squalens</name>
    <dbReference type="NCBI Taxonomy" id="114155"/>
    <lineage>
        <taxon>Eukaryota</taxon>
        <taxon>Fungi</taxon>
        <taxon>Dikarya</taxon>
        <taxon>Basidiomycota</taxon>
        <taxon>Agaricomycotina</taxon>
        <taxon>Agaricomycetes</taxon>
        <taxon>Polyporales</taxon>
        <taxon>Polyporaceae</taxon>
        <taxon>Dichomitus</taxon>
    </lineage>
</organism>
<dbReference type="AlphaFoldDB" id="A0A4Q9N1K2"/>
<proteinExistence type="predicted"/>
<accession>A0A4Q9N1K2</accession>
<name>A0A4Q9N1K2_9APHY</name>
<dbReference type="Proteomes" id="UP000292957">
    <property type="component" value="Unassembled WGS sequence"/>
</dbReference>
<reference evidence="2" key="1">
    <citation type="submission" date="2019-01" db="EMBL/GenBank/DDBJ databases">
        <title>Draft genome sequences of three monokaryotic isolates of the white-rot basidiomycete fungus Dichomitus squalens.</title>
        <authorList>
            <consortium name="DOE Joint Genome Institute"/>
            <person name="Lopez S.C."/>
            <person name="Andreopoulos B."/>
            <person name="Pangilinan J."/>
            <person name="Lipzen A."/>
            <person name="Riley R."/>
            <person name="Ahrendt S."/>
            <person name="Ng V."/>
            <person name="Barry K."/>
            <person name="Daum C."/>
            <person name="Grigoriev I.V."/>
            <person name="Hilden K.S."/>
            <person name="Makela M.R."/>
            <person name="de Vries R.P."/>
        </authorList>
    </citation>
    <scope>NUCLEOTIDE SEQUENCE [LARGE SCALE GENOMIC DNA]</scope>
    <source>
        <strain evidence="2">OM18370.1</strain>
    </source>
</reference>